<dbReference type="Gene3D" id="1.20.1250.20">
    <property type="entry name" value="MFS general substrate transporter like domains"/>
    <property type="match status" value="1"/>
</dbReference>
<feature type="domain" description="Major facilitator superfamily (MFS) profile" evidence="8">
    <location>
        <begin position="28"/>
        <end position="415"/>
    </location>
</feature>
<protein>
    <submittedName>
        <fullName evidence="9">Major facilitator superfamily protein</fullName>
    </submittedName>
</protein>
<evidence type="ECO:0000256" key="1">
    <source>
        <dbReference type="ARBA" id="ARBA00004651"/>
    </source>
</evidence>
<name>A0A161JI37_STRLU</name>
<dbReference type="EMBL" id="AP017424">
    <property type="protein sequence ID" value="BAU86632.1"/>
    <property type="molecule type" value="Genomic_DNA"/>
</dbReference>
<feature type="transmembrane region" description="Helical" evidence="7">
    <location>
        <begin position="119"/>
        <end position="145"/>
    </location>
</feature>
<evidence type="ECO:0000313" key="9">
    <source>
        <dbReference type="EMBL" id="BAU86632.1"/>
    </source>
</evidence>
<keyword evidence="4 7" id="KW-1133">Transmembrane helix</keyword>
<evidence type="ECO:0000256" key="2">
    <source>
        <dbReference type="ARBA" id="ARBA00022475"/>
    </source>
</evidence>
<keyword evidence="10" id="KW-1185">Reference proteome</keyword>
<dbReference type="KEGG" id="slau:SLA_5763"/>
<accession>A0A161JI37</accession>
<keyword evidence="2" id="KW-1003">Cell membrane</keyword>
<comment type="subcellular location">
    <subcellularLocation>
        <location evidence="1">Cell membrane</location>
        <topology evidence="1">Multi-pass membrane protein</topology>
    </subcellularLocation>
</comment>
<dbReference type="PANTHER" id="PTHR23513">
    <property type="entry name" value="INTEGRAL MEMBRANE EFFLUX PROTEIN-RELATED"/>
    <property type="match status" value="1"/>
</dbReference>
<keyword evidence="5 7" id="KW-0472">Membrane</keyword>
<feature type="transmembrane region" description="Helical" evidence="7">
    <location>
        <begin position="64"/>
        <end position="86"/>
    </location>
</feature>
<dbReference type="GO" id="GO:0022857">
    <property type="term" value="F:transmembrane transporter activity"/>
    <property type="evidence" value="ECO:0007669"/>
    <property type="project" value="InterPro"/>
</dbReference>
<dbReference type="CDD" id="cd06173">
    <property type="entry name" value="MFS_MefA_like"/>
    <property type="match status" value="1"/>
</dbReference>
<feature type="transmembrane region" description="Helical" evidence="7">
    <location>
        <begin position="93"/>
        <end position="113"/>
    </location>
</feature>
<dbReference type="InterPro" id="IPR011701">
    <property type="entry name" value="MFS"/>
</dbReference>
<keyword evidence="3 7" id="KW-0812">Transmembrane</keyword>
<dbReference type="SUPFAM" id="SSF103473">
    <property type="entry name" value="MFS general substrate transporter"/>
    <property type="match status" value="1"/>
</dbReference>
<evidence type="ECO:0000256" key="4">
    <source>
        <dbReference type="ARBA" id="ARBA00022989"/>
    </source>
</evidence>
<evidence type="ECO:0000256" key="3">
    <source>
        <dbReference type="ARBA" id="ARBA00022692"/>
    </source>
</evidence>
<evidence type="ECO:0000256" key="7">
    <source>
        <dbReference type="SAM" id="Phobius"/>
    </source>
</evidence>
<dbReference type="Pfam" id="PF07690">
    <property type="entry name" value="MFS_1"/>
    <property type="match status" value="1"/>
</dbReference>
<dbReference type="GO" id="GO:0005886">
    <property type="term" value="C:plasma membrane"/>
    <property type="evidence" value="ECO:0007669"/>
    <property type="project" value="UniProtKB-SubCell"/>
</dbReference>
<feature type="transmembrane region" description="Helical" evidence="7">
    <location>
        <begin position="304"/>
        <end position="322"/>
    </location>
</feature>
<evidence type="ECO:0000256" key="6">
    <source>
        <dbReference type="SAM" id="MobiDB-lite"/>
    </source>
</evidence>
<proteinExistence type="predicted"/>
<dbReference type="InterPro" id="IPR036259">
    <property type="entry name" value="MFS_trans_sf"/>
</dbReference>
<feature type="transmembrane region" description="Helical" evidence="7">
    <location>
        <begin position="388"/>
        <end position="408"/>
    </location>
</feature>
<sequence length="438" mass="45798">MRRDGTETGPPQDDPPVGPRVSLWRNRDYVGWWAGHGLSALGTSVSNIAFPLLILYATGSVTRAGVITAATMVGTLATTLLGGALADRVSRRLTLIIGPLVQAAALGAVAYAVHRGDAAVWLLSALACVAGAASGITSGSTIPSLRRIVPKEQIGEATARSMGRDMAARVIGAPLGGLLFSAARWAPFLADAVSFLFASLGAALIRRPLGPDREPGAERPGIGRDVMAGYRFVRDHAYLRFTVIWMALLNAVAQGFFLLLIALVKHRGGDPQTIGFVNATALVGGVVGAVIGPLLLARIRARTALLVSAWVFVESFAVVALVPEPWQIGAVLLVATAAMVPLNVILESYEVRLVPDEYSGRVSAVSRFGMQALQWTGPLGAGFLGDRFGVQGAVLFLMVLMAALAVALHLTRSLRVLDGPVDAVEELPVPGAREGAGV</sequence>
<evidence type="ECO:0000256" key="5">
    <source>
        <dbReference type="ARBA" id="ARBA00023136"/>
    </source>
</evidence>
<dbReference type="PROSITE" id="PS50850">
    <property type="entry name" value="MFS"/>
    <property type="match status" value="1"/>
</dbReference>
<reference evidence="9 10" key="1">
    <citation type="journal article" date="2016" name="Genome Announc.">
        <title>Complete Genome Sequence of Thiostrepton-Producing Streptomyces laurentii ATCC 31255.</title>
        <authorList>
            <person name="Doi K."/>
            <person name="Fujino Y."/>
            <person name="Nagayoshi Y."/>
            <person name="Ohshima T."/>
            <person name="Ogata S."/>
        </authorList>
    </citation>
    <scope>NUCLEOTIDE SEQUENCE [LARGE SCALE GENOMIC DNA]</scope>
    <source>
        <strain evidence="9 10">ATCC 31255</strain>
    </source>
</reference>
<dbReference type="Proteomes" id="UP000217676">
    <property type="component" value="Chromosome"/>
</dbReference>
<dbReference type="AlphaFoldDB" id="A0A161JI37"/>
<organism evidence="9 10">
    <name type="scientific">Streptomyces laurentii</name>
    <dbReference type="NCBI Taxonomy" id="39478"/>
    <lineage>
        <taxon>Bacteria</taxon>
        <taxon>Bacillati</taxon>
        <taxon>Actinomycetota</taxon>
        <taxon>Actinomycetes</taxon>
        <taxon>Kitasatosporales</taxon>
        <taxon>Streptomycetaceae</taxon>
        <taxon>Streptomyces</taxon>
    </lineage>
</organism>
<evidence type="ECO:0000259" key="8">
    <source>
        <dbReference type="PROSITE" id="PS50850"/>
    </source>
</evidence>
<dbReference type="InterPro" id="IPR020846">
    <property type="entry name" value="MFS_dom"/>
</dbReference>
<feature type="region of interest" description="Disordered" evidence="6">
    <location>
        <begin position="1"/>
        <end position="20"/>
    </location>
</feature>
<dbReference type="PANTHER" id="PTHR23513:SF6">
    <property type="entry name" value="MAJOR FACILITATOR SUPERFAMILY ASSOCIATED DOMAIN-CONTAINING PROTEIN"/>
    <property type="match status" value="1"/>
</dbReference>
<feature type="transmembrane region" description="Helical" evidence="7">
    <location>
        <begin position="30"/>
        <end position="58"/>
    </location>
</feature>
<feature type="transmembrane region" description="Helical" evidence="7">
    <location>
        <begin position="276"/>
        <end position="297"/>
    </location>
</feature>
<feature type="transmembrane region" description="Helical" evidence="7">
    <location>
        <begin position="237"/>
        <end position="264"/>
    </location>
</feature>
<gene>
    <name evidence="9" type="ORF">SLA_5763</name>
</gene>
<evidence type="ECO:0000313" key="10">
    <source>
        <dbReference type="Proteomes" id="UP000217676"/>
    </source>
</evidence>